<proteinExistence type="predicted"/>
<comment type="caution">
    <text evidence="2">The sequence shown here is derived from an EMBL/GenBank/DDBJ whole genome shotgun (WGS) entry which is preliminary data.</text>
</comment>
<evidence type="ECO:0000256" key="1">
    <source>
        <dbReference type="SAM" id="MobiDB-lite"/>
    </source>
</evidence>
<dbReference type="OrthoDB" id="20872at2759"/>
<feature type="region of interest" description="Disordered" evidence="1">
    <location>
        <begin position="194"/>
        <end position="237"/>
    </location>
</feature>
<dbReference type="Proteomes" id="UP001140502">
    <property type="component" value="Unassembled WGS sequence"/>
</dbReference>
<protein>
    <submittedName>
        <fullName evidence="2">Uncharacterized protein</fullName>
    </submittedName>
</protein>
<feature type="compositionally biased region" description="Basic and acidic residues" evidence="1">
    <location>
        <begin position="217"/>
        <end position="229"/>
    </location>
</feature>
<gene>
    <name evidence="2" type="ORF">N0V84_008819</name>
</gene>
<reference evidence="2" key="1">
    <citation type="submission" date="2022-10" db="EMBL/GenBank/DDBJ databases">
        <title>Tapping the CABI collections for fungal endophytes: first genome assemblies for Collariella, Neodidymelliopsis, Ascochyta clinopodiicola, Didymella pomorum, Didymosphaeria variabile, Neocosmospora piperis and Neocucurbitaria cava.</title>
        <authorList>
            <person name="Hill R."/>
        </authorList>
    </citation>
    <scope>NUCLEOTIDE SEQUENCE</scope>
    <source>
        <strain evidence="2">IMI 366586</strain>
    </source>
</reference>
<dbReference type="AlphaFoldDB" id="A0A9W9BJ97"/>
<feature type="region of interest" description="Disordered" evidence="1">
    <location>
        <begin position="41"/>
        <end position="87"/>
    </location>
</feature>
<name>A0A9W9BJ97_9HYPO</name>
<keyword evidence="3" id="KW-1185">Reference proteome</keyword>
<evidence type="ECO:0000313" key="3">
    <source>
        <dbReference type="Proteomes" id="UP001140502"/>
    </source>
</evidence>
<sequence length="237" mass="26893">MASLDARLALRPDTRDVIANLLRLLSMVQQQQHQQQEEVVVEEEKKHRGRAHTLSSQCPPQRSFSPWSDDSGSDSQSDAASDIVSDTPISETMKNVDSILDQLARIAVAIRRSGTRSRLQKADRMLRLQDHQDLRAYLIAVVLSQGPFSAEYTFRSEQIDPSKLSTVQLRLINCNLKRRNRFLYAQEHSRGLDATSFTRIPPKEVTDQGKALEQPEPENRLQQEPEKSIEPVAKPVE</sequence>
<feature type="compositionally biased region" description="Polar residues" evidence="1">
    <location>
        <begin position="53"/>
        <end position="62"/>
    </location>
</feature>
<evidence type="ECO:0000313" key="2">
    <source>
        <dbReference type="EMBL" id="KAJ4314595.1"/>
    </source>
</evidence>
<feature type="compositionally biased region" description="Low complexity" evidence="1">
    <location>
        <begin position="63"/>
        <end position="86"/>
    </location>
</feature>
<dbReference type="EMBL" id="JAPEUR010000226">
    <property type="protein sequence ID" value="KAJ4314595.1"/>
    <property type="molecule type" value="Genomic_DNA"/>
</dbReference>
<accession>A0A9W9BJ97</accession>
<organism evidence="2 3">
    <name type="scientific">Fusarium piperis</name>
    <dbReference type="NCBI Taxonomy" id="1435070"/>
    <lineage>
        <taxon>Eukaryota</taxon>
        <taxon>Fungi</taxon>
        <taxon>Dikarya</taxon>
        <taxon>Ascomycota</taxon>
        <taxon>Pezizomycotina</taxon>
        <taxon>Sordariomycetes</taxon>
        <taxon>Hypocreomycetidae</taxon>
        <taxon>Hypocreales</taxon>
        <taxon>Nectriaceae</taxon>
        <taxon>Fusarium</taxon>
        <taxon>Fusarium solani species complex</taxon>
    </lineage>
</organism>